<evidence type="ECO:0000256" key="7">
    <source>
        <dbReference type="ARBA" id="ARBA00023242"/>
    </source>
</evidence>
<dbReference type="SMART" id="SM00355">
    <property type="entry name" value="ZnF_C2H2"/>
    <property type="match status" value="2"/>
</dbReference>
<evidence type="ECO:0000313" key="11">
    <source>
        <dbReference type="EMBL" id="CAD7438811.1"/>
    </source>
</evidence>
<keyword evidence="7" id="KW-0539">Nucleus</keyword>
<evidence type="ECO:0000256" key="8">
    <source>
        <dbReference type="ARBA" id="ARBA00037948"/>
    </source>
</evidence>
<dbReference type="Gene3D" id="3.30.160.60">
    <property type="entry name" value="Classic Zinc Finger"/>
    <property type="match status" value="3"/>
</dbReference>
<evidence type="ECO:0000256" key="3">
    <source>
        <dbReference type="ARBA" id="ARBA00022737"/>
    </source>
</evidence>
<evidence type="ECO:0000256" key="6">
    <source>
        <dbReference type="ARBA" id="ARBA00023125"/>
    </source>
</evidence>
<evidence type="ECO:0000256" key="1">
    <source>
        <dbReference type="ARBA" id="ARBA00004123"/>
    </source>
</evidence>
<dbReference type="GO" id="GO:0000981">
    <property type="term" value="F:DNA-binding transcription factor activity, RNA polymerase II-specific"/>
    <property type="evidence" value="ECO:0007669"/>
    <property type="project" value="TreeGrafter"/>
</dbReference>
<organism evidence="11">
    <name type="scientific">Timema bartmani</name>
    <dbReference type="NCBI Taxonomy" id="61472"/>
    <lineage>
        <taxon>Eukaryota</taxon>
        <taxon>Metazoa</taxon>
        <taxon>Ecdysozoa</taxon>
        <taxon>Arthropoda</taxon>
        <taxon>Hexapoda</taxon>
        <taxon>Insecta</taxon>
        <taxon>Pterygota</taxon>
        <taxon>Neoptera</taxon>
        <taxon>Polyneoptera</taxon>
        <taxon>Phasmatodea</taxon>
        <taxon>Timematodea</taxon>
        <taxon>Timematoidea</taxon>
        <taxon>Timematidae</taxon>
        <taxon>Timema</taxon>
    </lineage>
</organism>
<comment type="similarity">
    <text evidence="8">Belongs to the snail C2H2-type zinc-finger protein family.</text>
</comment>
<dbReference type="InterPro" id="IPR036236">
    <property type="entry name" value="Znf_C2H2_sf"/>
</dbReference>
<keyword evidence="4 9" id="KW-0863">Zinc-finger</keyword>
<dbReference type="Pfam" id="PF00096">
    <property type="entry name" value="zf-C2H2"/>
    <property type="match status" value="1"/>
</dbReference>
<dbReference type="PROSITE" id="PS00028">
    <property type="entry name" value="ZINC_FINGER_C2H2_1"/>
    <property type="match status" value="1"/>
</dbReference>
<proteinExistence type="inferred from homology"/>
<comment type="subcellular location">
    <subcellularLocation>
        <location evidence="1">Nucleus</location>
    </subcellularLocation>
</comment>
<feature type="domain" description="C2H2-type" evidence="10">
    <location>
        <begin position="76"/>
        <end position="103"/>
    </location>
</feature>
<dbReference type="EMBL" id="OD564533">
    <property type="protein sequence ID" value="CAD7438811.1"/>
    <property type="molecule type" value="Genomic_DNA"/>
</dbReference>
<keyword evidence="6" id="KW-0238">DNA-binding</keyword>
<dbReference type="PANTHER" id="PTHR24388">
    <property type="entry name" value="ZINC FINGER PROTEIN"/>
    <property type="match status" value="1"/>
</dbReference>
<dbReference type="InterPro" id="IPR050527">
    <property type="entry name" value="Snail/Krueppel_Znf"/>
</dbReference>
<name>A0A7R9ERN2_9NEOP</name>
<accession>A0A7R9ERN2</accession>
<sequence length="283" mass="32847">MPFRIFRRGMPVYYLCIKPSHPGSYPDPWSVRLATKLGVSAEMTFGSKLQTQSHLMHQDLAVETVGSAPGKRSPLHGCPFCEKKFDRPWVLKGHLRLHTGERPFICPVCDKTFADRKCTLICVEEEWKTTLCTLDRDSNLNLPVIGSLVYCESIALNHAATKADPNDKYFLSYRLLSSRSNLRAHQRTRSHHQWEWHCPLCNKAFSQRRYMERHRLEACQKYYNQTQQRAGIAQAIVSYYQRFENQIIIRTATYNDKTKVKRELINLDIGLVASERRIPMEGI</sequence>
<keyword evidence="3" id="KW-0677">Repeat</keyword>
<evidence type="ECO:0000256" key="4">
    <source>
        <dbReference type="ARBA" id="ARBA00022771"/>
    </source>
</evidence>
<evidence type="ECO:0000259" key="10">
    <source>
        <dbReference type="PROSITE" id="PS50157"/>
    </source>
</evidence>
<dbReference type="FunFam" id="3.30.160.60:FF:000446">
    <property type="entry name" value="Zinc finger protein"/>
    <property type="match status" value="1"/>
</dbReference>
<reference evidence="11" key="1">
    <citation type="submission" date="2020-11" db="EMBL/GenBank/DDBJ databases">
        <authorList>
            <person name="Tran Van P."/>
        </authorList>
    </citation>
    <scope>NUCLEOTIDE SEQUENCE</scope>
</reference>
<evidence type="ECO:0000256" key="5">
    <source>
        <dbReference type="ARBA" id="ARBA00022833"/>
    </source>
</evidence>
<dbReference type="GO" id="GO:0008270">
    <property type="term" value="F:zinc ion binding"/>
    <property type="evidence" value="ECO:0007669"/>
    <property type="project" value="UniProtKB-KW"/>
</dbReference>
<gene>
    <name evidence="11" type="ORF">TBIB3V08_LOCUS1396</name>
</gene>
<protein>
    <recommendedName>
        <fullName evidence="10">C2H2-type domain-containing protein</fullName>
    </recommendedName>
</protein>
<dbReference type="InterPro" id="IPR013087">
    <property type="entry name" value="Znf_C2H2_type"/>
</dbReference>
<dbReference type="PANTHER" id="PTHR24388:SF54">
    <property type="entry name" value="PROTEIN ESCARGOT"/>
    <property type="match status" value="1"/>
</dbReference>
<dbReference type="GO" id="GO:0005634">
    <property type="term" value="C:nucleus"/>
    <property type="evidence" value="ECO:0007669"/>
    <property type="project" value="UniProtKB-SubCell"/>
</dbReference>
<dbReference type="AlphaFoldDB" id="A0A7R9ERN2"/>
<keyword evidence="5" id="KW-0862">Zinc</keyword>
<keyword evidence="2" id="KW-0479">Metal-binding</keyword>
<dbReference type="PROSITE" id="PS50157">
    <property type="entry name" value="ZINC_FINGER_C2H2_2"/>
    <property type="match status" value="1"/>
</dbReference>
<evidence type="ECO:0000256" key="9">
    <source>
        <dbReference type="PROSITE-ProRule" id="PRU00042"/>
    </source>
</evidence>
<dbReference type="GO" id="GO:0000978">
    <property type="term" value="F:RNA polymerase II cis-regulatory region sequence-specific DNA binding"/>
    <property type="evidence" value="ECO:0007669"/>
    <property type="project" value="TreeGrafter"/>
</dbReference>
<evidence type="ECO:0000256" key="2">
    <source>
        <dbReference type="ARBA" id="ARBA00022723"/>
    </source>
</evidence>
<dbReference type="SUPFAM" id="SSF57667">
    <property type="entry name" value="beta-beta-alpha zinc fingers"/>
    <property type="match status" value="1"/>
</dbReference>